<dbReference type="InterPro" id="IPR054734">
    <property type="entry name" value="PqqF-like_C_4"/>
</dbReference>
<protein>
    <recommendedName>
        <fullName evidence="15">Insulin-degrading enzyme</fullName>
    </recommendedName>
</protein>
<evidence type="ECO:0000256" key="2">
    <source>
        <dbReference type="ARBA" id="ARBA00007261"/>
    </source>
</evidence>
<dbReference type="InterPro" id="IPR011249">
    <property type="entry name" value="Metalloenz_LuxS/M16"/>
</dbReference>
<dbReference type="PANTHER" id="PTHR43690:SF18">
    <property type="entry name" value="INSULIN-DEGRADING ENZYME-RELATED"/>
    <property type="match status" value="1"/>
</dbReference>
<dbReference type="GO" id="GO:0051603">
    <property type="term" value="P:proteolysis involved in protein catabolic process"/>
    <property type="evidence" value="ECO:0007669"/>
    <property type="project" value="TreeGrafter"/>
</dbReference>
<dbReference type="InterPro" id="IPR050626">
    <property type="entry name" value="Peptidase_M16"/>
</dbReference>
<dbReference type="GO" id="GO:0005739">
    <property type="term" value="C:mitochondrion"/>
    <property type="evidence" value="ECO:0007669"/>
    <property type="project" value="TreeGrafter"/>
</dbReference>
<feature type="domain" description="Peptidase M16 N-terminal" evidence="9">
    <location>
        <begin position="64"/>
        <end position="200"/>
    </location>
</feature>
<accession>A0A0H2S3M8</accession>
<dbReference type="PANTHER" id="PTHR43690">
    <property type="entry name" value="NARDILYSIN"/>
    <property type="match status" value="1"/>
</dbReference>
<dbReference type="Proteomes" id="UP000053477">
    <property type="component" value="Unassembled WGS sequence"/>
</dbReference>
<dbReference type="Gene3D" id="3.30.830.10">
    <property type="entry name" value="Metalloenzyme, LuxS/M16 peptidase-like"/>
    <property type="match status" value="4"/>
</dbReference>
<dbReference type="AlphaFoldDB" id="A0A0H2S3M8"/>
<dbReference type="InterPro" id="IPR007863">
    <property type="entry name" value="Peptidase_M16_C"/>
</dbReference>
<comment type="similarity">
    <text evidence="2 8">Belongs to the peptidase M16 family.</text>
</comment>
<feature type="domain" description="Peptidase M16 middle/third" evidence="11">
    <location>
        <begin position="430"/>
        <end position="524"/>
    </location>
</feature>
<dbReference type="PROSITE" id="PS00143">
    <property type="entry name" value="INSULINASE"/>
    <property type="match status" value="1"/>
</dbReference>
<evidence type="ECO:0008006" key="15">
    <source>
        <dbReference type="Google" id="ProtNLM"/>
    </source>
</evidence>
<dbReference type="InParanoid" id="A0A0H2S3M8"/>
<keyword evidence="7" id="KW-0482">Metalloprotease</keyword>
<organism evidence="13 14">
    <name type="scientific">Schizopora paradoxa</name>
    <dbReference type="NCBI Taxonomy" id="27342"/>
    <lineage>
        <taxon>Eukaryota</taxon>
        <taxon>Fungi</taxon>
        <taxon>Dikarya</taxon>
        <taxon>Basidiomycota</taxon>
        <taxon>Agaricomycotina</taxon>
        <taxon>Agaricomycetes</taxon>
        <taxon>Hymenochaetales</taxon>
        <taxon>Schizoporaceae</taxon>
        <taxon>Schizopora</taxon>
    </lineage>
</organism>
<evidence type="ECO:0000313" key="13">
    <source>
        <dbReference type="EMBL" id="KLO18632.1"/>
    </source>
</evidence>
<evidence type="ECO:0000256" key="7">
    <source>
        <dbReference type="ARBA" id="ARBA00023049"/>
    </source>
</evidence>
<comment type="cofactor">
    <cofactor evidence="1">
        <name>Zn(2+)</name>
        <dbReference type="ChEBI" id="CHEBI:29105"/>
    </cofactor>
</comment>
<dbReference type="EMBL" id="KQ085893">
    <property type="protein sequence ID" value="KLO18632.1"/>
    <property type="molecule type" value="Genomic_DNA"/>
</dbReference>
<name>A0A0H2S3M8_9AGAM</name>
<feature type="domain" description="Peptidase M16 middle/third" evidence="11">
    <location>
        <begin position="525"/>
        <end position="677"/>
    </location>
</feature>
<reference evidence="13 14" key="1">
    <citation type="submission" date="2015-04" db="EMBL/GenBank/DDBJ databases">
        <title>Complete genome sequence of Schizopora paradoxa KUC8140, a cosmopolitan wood degrader in East Asia.</title>
        <authorList>
            <consortium name="DOE Joint Genome Institute"/>
            <person name="Min B."/>
            <person name="Park H."/>
            <person name="Jang Y."/>
            <person name="Kim J.-J."/>
            <person name="Kim K.H."/>
            <person name="Pangilinan J."/>
            <person name="Lipzen A."/>
            <person name="Riley R."/>
            <person name="Grigoriev I.V."/>
            <person name="Spatafora J.W."/>
            <person name="Choi I.-G."/>
        </authorList>
    </citation>
    <scope>NUCLEOTIDE SEQUENCE [LARGE SCALE GENOMIC DNA]</scope>
    <source>
        <strain evidence="13 14">KUC8140</strain>
    </source>
</reference>
<dbReference type="GO" id="GO:0043171">
    <property type="term" value="P:peptide catabolic process"/>
    <property type="evidence" value="ECO:0007669"/>
    <property type="project" value="TreeGrafter"/>
</dbReference>
<evidence type="ECO:0000313" key="14">
    <source>
        <dbReference type="Proteomes" id="UP000053477"/>
    </source>
</evidence>
<sequence length="1000" mass="114652">MSEPKASQHILNPVSNTEENETIWKQIVEGNSSESHFLYTLPLQKPHSDHKEYRLIKLSNGLEVMLVHDAKSDKAAACMNLNVGGCHDPVDRPGLAHFCEHMLFLGTEKFPEENEYKKYIEKNNGTWNAFTNMSNTCYQFSVAADALEGALDRFSAFFYCPLFTPSATAREVSTVDSEYKMYLQQDGWRQLHVMKTLMEPNNPISKFLVGNMSTLLPSLKANGDENTAVNDSEKEEAGKEARQHLIEWWKRWYCATNMSLVLIGKESLDQLQSYAKSYFRNVPNRGFGPAARISDYPLKKENSGVIAYMKTVKDFNSLDFDFPMPYYSNDLWNSKAHVLISKLLSNRGPGSIMAFLNEQGWVSQSGCCIHPNNLSNGASQFSISVGLTKDGLKNYMTVIGLFKSFIQLLQNSATADWFYHEIKDMAYTDFNYTEEVDAYHYAIQLSQYMKWPTPRNLILSAPELYWEHDEEQYRSVLNALDFNNCQIYLLSKDLDQIGITGPWEKEKWFGAEYKVVKFSEEFYHKPLEHPVLIKKNASCEVWYKCDDQFQIPKAGIRLQILSPVASKSLESQIMTLCYREMVADSLKELSYEARRAGDKGFGVWVDGYADKLDVFLMQVLQKLKSYRITEEKLAFAKEEVQKQLKNFLYLPTFRLSHYYTNLLFTKGRHDKRDLLQAITGDGRKLHSLFRKEPETGITVTTMEKYAKDFFSSVHLRILINGSIVKEDTTQMLQQIEDILEANFTHNCCMDVSPQAHLLTKSCNYIVEIPLSNPDEVNSATGYFCKIGDVSNPKDRVIAYLLEQVIKDAAFNTLRTQESLGYVVHTKVFSGTEYIGLAIAVQSEKHPKFVESRINAFISKMKGELLSMSEDEFRQHKESLVSGWTEKLKNLDEEADRFWSHITDGYLDFRQAFNDSELVRKITKDDLLTAFSNNVDPSSSKRSKLSLHLLPKSLKTHTENIDLGSDVMYFQDFNALKEQLPVSDVPKPVEEFGKMLQEMSK</sequence>
<evidence type="ECO:0000256" key="4">
    <source>
        <dbReference type="ARBA" id="ARBA00022723"/>
    </source>
</evidence>
<dbReference type="FunFam" id="3.30.830.10:FF:000012">
    <property type="entry name" value="Protease 3"/>
    <property type="match status" value="1"/>
</dbReference>
<evidence type="ECO:0000256" key="5">
    <source>
        <dbReference type="ARBA" id="ARBA00022801"/>
    </source>
</evidence>
<feature type="domain" description="Peptidase M16 C-terminal" evidence="10">
    <location>
        <begin position="242"/>
        <end position="414"/>
    </location>
</feature>
<dbReference type="STRING" id="27342.A0A0H2S3M8"/>
<proteinExistence type="inferred from homology"/>
<evidence type="ECO:0000256" key="1">
    <source>
        <dbReference type="ARBA" id="ARBA00001947"/>
    </source>
</evidence>
<keyword evidence="3" id="KW-0645">Protease</keyword>
<evidence type="ECO:0000259" key="11">
    <source>
        <dbReference type="Pfam" id="PF16187"/>
    </source>
</evidence>
<dbReference type="Pfam" id="PF22456">
    <property type="entry name" value="PqqF-like_C_4"/>
    <property type="match status" value="1"/>
</dbReference>
<dbReference type="InterPro" id="IPR001431">
    <property type="entry name" value="Pept_M16_Zn_BS"/>
</dbReference>
<dbReference type="SUPFAM" id="SSF63411">
    <property type="entry name" value="LuxS/MPP-like metallohydrolase"/>
    <property type="match status" value="4"/>
</dbReference>
<feature type="domain" description="Coenzyme PQQ synthesis protein F-like C-terminal lobe" evidence="12">
    <location>
        <begin position="800"/>
        <end position="898"/>
    </location>
</feature>
<dbReference type="OrthoDB" id="952271at2759"/>
<dbReference type="Pfam" id="PF16187">
    <property type="entry name" value="Peptidase_M16_M"/>
    <property type="match status" value="2"/>
</dbReference>
<dbReference type="GO" id="GO:0005829">
    <property type="term" value="C:cytosol"/>
    <property type="evidence" value="ECO:0007669"/>
    <property type="project" value="TreeGrafter"/>
</dbReference>
<dbReference type="FunCoup" id="A0A0H2S3M8">
    <property type="interactions" value="449"/>
</dbReference>
<dbReference type="GO" id="GO:0046872">
    <property type="term" value="F:metal ion binding"/>
    <property type="evidence" value="ECO:0007669"/>
    <property type="project" value="UniProtKB-KW"/>
</dbReference>
<evidence type="ECO:0000259" key="9">
    <source>
        <dbReference type="Pfam" id="PF00675"/>
    </source>
</evidence>
<dbReference type="InterPro" id="IPR032632">
    <property type="entry name" value="Peptidase_M16_M"/>
</dbReference>
<evidence type="ECO:0000259" key="10">
    <source>
        <dbReference type="Pfam" id="PF05193"/>
    </source>
</evidence>
<dbReference type="InterPro" id="IPR011765">
    <property type="entry name" value="Pept_M16_N"/>
</dbReference>
<evidence type="ECO:0000256" key="3">
    <source>
        <dbReference type="ARBA" id="ARBA00022670"/>
    </source>
</evidence>
<gene>
    <name evidence="13" type="ORF">SCHPADRAFT_925084</name>
</gene>
<dbReference type="GO" id="GO:0004222">
    <property type="term" value="F:metalloendopeptidase activity"/>
    <property type="evidence" value="ECO:0007669"/>
    <property type="project" value="InterPro"/>
</dbReference>
<dbReference type="Pfam" id="PF00675">
    <property type="entry name" value="Peptidase_M16"/>
    <property type="match status" value="1"/>
</dbReference>
<keyword evidence="5" id="KW-0378">Hydrolase</keyword>
<keyword evidence="14" id="KW-1185">Reference proteome</keyword>
<evidence type="ECO:0000256" key="6">
    <source>
        <dbReference type="ARBA" id="ARBA00022833"/>
    </source>
</evidence>
<keyword evidence="4" id="KW-0479">Metal-binding</keyword>
<evidence type="ECO:0000256" key="8">
    <source>
        <dbReference type="RuleBase" id="RU004447"/>
    </source>
</evidence>
<dbReference type="Pfam" id="PF05193">
    <property type="entry name" value="Peptidase_M16_C"/>
    <property type="match status" value="1"/>
</dbReference>
<evidence type="ECO:0000259" key="12">
    <source>
        <dbReference type="Pfam" id="PF22456"/>
    </source>
</evidence>
<keyword evidence="6" id="KW-0862">Zinc</keyword>